<sequence length="82" mass="9453">GYYYFHHVGGDRETRQQFADHPQFAATVDFCHKYDQAAFDPDADKYALAFFEPMLRRVLSRKAYFFAPNHPKLGCVTGTSLT</sequence>
<dbReference type="VEuPathDB" id="FungiDB:SPRG_17392"/>
<keyword evidence="2" id="KW-1185">Reference proteome</keyword>
<name>A0A067BJI9_SAPPC</name>
<protein>
    <submittedName>
        <fullName evidence="1">Uncharacterized protein</fullName>
    </submittedName>
</protein>
<dbReference type="KEGG" id="spar:SPRG_17392"/>
<gene>
    <name evidence="1" type="ORF">SPRG_17392</name>
</gene>
<accession>A0A067BJI9</accession>
<feature type="non-terminal residue" evidence="1">
    <location>
        <position position="1"/>
    </location>
</feature>
<dbReference type="Proteomes" id="UP000030745">
    <property type="component" value="Unassembled WGS sequence"/>
</dbReference>
<dbReference type="RefSeq" id="XP_012212403.1">
    <property type="nucleotide sequence ID" value="XM_012357013.1"/>
</dbReference>
<dbReference type="AlphaFoldDB" id="A0A067BJI9"/>
<evidence type="ECO:0000313" key="1">
    <source>
        <dbReference type="EMBL" id="KDO16890.1"/>
    </source>
</evidence>
<dbReference type="GeneID" id="24138935"/>
<reference evidence="1 2" key="1">
    <citation type="journal article" date="2013" name="PLoS Genet.">
        <title>Distinctive expansion of potential virulence genes in the genome of the oomycete fish pathogen Saprolegnia parasitica.</title>
        <authorList>
            <person name="Jiang R.H."/>
            <person name="de Bruijn I."/>
            <person name="Haas B.J."/>
            <person name="Belmonte R."/>
            <person name="Lobach L."/>
            <person name="Christie J."/>
            <person name="van den Ackerveken G."/>
            <person name="Bottin A."/>
            <person name="Bulone V."/>
            <person name="Diaz-Moreno S.M."/>
            <person name="Dumas B."/>
            <person name="Fan L."/>
            <person name="Gaulin E."/>
            <person name="Govers F."/>
            <person name="Grenville-Briggs L.J."/>
            <person name="Horner N.R."/>
            <person name="Levin J.Z."/>
            <person name="Mammella M."/>
            <person name="Meijer H.J."/>
            <person name="Morris P."/>
            <person name="Nusbaum C."/>
            <person name="Oome S."/>
            <person name="Phillips A.J."/>
            <person name="van Rooyen D."/>
            <person name="Rzeszutek E."/>
            <person name="Saraiva M."/>
            <person name="Secombes C.J."/>
            <person name="Seidl M.F."/>
            <person name="Snel B."/>
            <person name="Stassen J.H."/>
            <person name="Sykes S."/>
            <person name="Tripathy S."/>
            <person name="van den Berg H."/>
            <person name="Vega-Arreguin J.C."/>
            <person name="Wawra S."/>
            <person name="Young S.K."/>
            <person name="Zeng Q."/>
            <person name="Dieguez-Uribeondo J."/>
            <person name="Russ C."/>
            <person name="Tyler B.M."/>
            <person name="van West P."/>
        </authorList>
    </citation>
    <scope>NUCLEOTIDE SEQUENCE [LARGE SCALE GENOMIC DNA]</scope>
    <source>
        <strain evidence="1 2">CBS 223.65</strain>
    </source>
</reference>
<dbReference type="OrthoDB" id="445007at2759"/>
<proteinExistence type="predicted"/>
<dbReference type="EMBL" id="KK583879">
    <property type="protein sequence ID" value="KDO16890.1"/>
    <property type="molecule type" value="Genomic_DNA"/>
</dbReference>
<organism evidence="1 2">
    <name type="scientific">Saprolegnia parasitica (strain CBS 223.65)</name>
    <dbReference type="NCBI Taxonomy" id="695850"/>
    <lineage>
        <taxon>Eukaryota</taxon>
        <taxon>Sar</taxon>
        <taxon>Stramenopiles</taxon>
        <taxon>Oomycota</taxon>
        <taxon>Saprolegniomycetes</taxon>
        <taxon>Saprolegniales</taxon>
        <taxon>Saprolegniaceae</taxon>
        <taxon>Saprolegnia</taxon>
    </lineage>
</organism>
<evidence type="ECO:0000313" key="2">
    <source>
        <dbReference type="Proteomes" id="UP000030745"/>
    </source>
</evidence>